<sequence>MIGLFIMDVSGSTAHGNADEISHRLQQLETAINQWTQPLNRRYVNFRMGDELFFVCDSPGDMLIIAYYIKLSWPLKSQTLKFGLSIGESELPEADFEHWNAPIIKKARQALESIKTNDQVDLCLSAENVSMMNHVLFYYMTDILRQHTDIQREILLMSLSIPVQRELAHEMDKSFSTVSTHLKKARSKQLDLIEQELIQYSSGINEEMRKHIRQTLKDLYQ</sequence>
<protein>
    <submittedName>
        <fullName evidence="1">Sigma-70 family RNA polymerase sigma factor</fullName>
    </submittedName>
</protein>
<dbReference type="EMBL" id="SCWA01000013">
    <property type="protein sequence ID" value="TDL95602.1"/>
    <property type="molecule type" value="Genomic_DNA"/>
</dbReference>
<dbReference type="Proteomes" id="UP000295310">
    <property type="component" value="Unassembled WGS sequence"/>
</dbReference>
<comment type="caution">
    <text evidence="1">The sequence shown here is derived from an EMBL/GenBank/DDBJ whole genome shotgun (WGS) entry which is preliminary data.</text>
</comment>
<organism evidence="1 2">
    <name type="scientific">Macrococcus brunensis</name>
    <dbReference type="NCBI Taxonomy" id="198483"/>
    <lineage>
        <taxon>Bacteria</taxon>
        <taxon>Bacillati</taxon>
        <taxon>Bacillota</taxon>
        <taxon>Bacilli</taxon>
        <taxon>Bacillales</taxon>
        <taxon>Staphylococcaceae</taxon>
        <taxon>Macrococcus</taxon>
    </lineage>
</organism>
<dbReference type="OrthoDB" id="2417235at2"/>
<accession>A0A4R6BCJ4</accession>
<dbReference type="AlphaFoldDB" id="A0A4R6BCJ4"/>
<evidence type="ECO:0000313" key="1">
    <source>
        <dbReference type="EMBL" id="TDL95602.1"/>
    </source>
</evidence>
<gene>
    <name evidence="1" type="ORF">ERX27_08065</name>
</gene>
<name>A0A4R6BCJ4_9STAP</name>
<keyword evidence="2" id="KW-1185">Reference proteome</keyword>
<proteinExistence type="predicted"/>
<reference evidence="1 2" key="1">
    <citation type="submission" date="2019-01" db="EMBL/GenBank/DDBJ databases">
        <title>Draft genome sequences of the type strains of six Macrococcus species.</title>
        <authorList>
            <person name="Mazhar S."/>
            <person name="Altermann E."/>
            <person name="Hill C."/>
            <person name="Mcauliffe O."/>
        </authorList>
    </citation>
    <scope>NUCLEOTIDE SEQUENCE [LARGE SCALE GENOMIC DNA]</scope>
    <source>
        <strain evidence="1 2">CCM4811</strain>
    </source>
</reference>
<evidence type="ECO:0000313" key="2">
    <source>
        <dbReference type="Proteomes" id="UP000295310"/>
    </source>
</evidence>
<dbReference type="RefSeq" id="WP_133432321.1">
    <property type="nucleotide sequence ID" value="NZ_CP092172.1"/>
</dbReference>